<keyword evidence="2" id="KW-1185">Reference proteome</keyword>
<evidence type="ECO:0000313" key="2">
    <source>
        <dbReference type="Proteomes" id="UP000198211"/>
    </source>
</evidence>
<name>A0A225W9S5_9STRA</name>
<proteinExistence type="predicted"/>
<sequence length="126" mass="14737">MRSIDTQSYRRKERTTCYYQNYQHIKVMKYTIATRRYSSVWETVLSEIYDADHQHGYALNVRIGHLVAQTVHIQHHFGGDVYGTLEITPYSPPLYEAVMFFQSHSAPYNPVNMNKSKLLLGCFVNV</sequence>
<reference evidence="2" key="1">
    <citation type="submission" date="2017-03" db="EMBL/GenBank/DDBJ databases">
        <title>Phytopthora megakarya and P. palmivora, two closely related causual agents of cacao black pod achieved similar genome size and gene model numbers by different mechanisms.</title>
        <authorList>
            <person name="Ali S."/>
            <person name="Shao J."/>
            <person name="Larry D.J."/>
            <person name="Kronmiller B."/>
            <person name="Shen D."/>
            <person name="Strem M.D."/>
            <person name="Melnick R.L."/>
            <person name="Guiltinan M.J."/>
            <person name="Tyler B.M."/>
            <person name="Meinhardt L.W."/>
            <person name="Bailey B.A."/>
        </authorList>
    </citation>
    <scope>NUCLEOTIDE SEQUENCE [LARGE SCALE GENOMIC DNA]</scope>
    <source>
        <strain evidence="2">zdho120</strain>
    </source>
</reference>
<dbReference type="EMBL" id="NBNE01001402">
    <property type="protein sequence ID" value="OWZ14154.1"/>
    <property type="molecule type" value="Genomic_DNA"/>
</dbReference>
<dbReference type="AlphaFoldDB" id="A0A225W9S5"/>
<accession>A0A225W9S5</accession>
<protein>
    <submittedName>
        <fullName evidence="1">Uncharacterized protein</fullName>
    </submittedName>
</protein>
<gene>
    <name evidence="1" type="ORF">PHMEG_00012409</name>
</gene>
<dbReference type="Proteomes" id="UP000198211">
    <property type="component" value="Unassembled WGS sequence"/>
</dbReference>
<comment type="caution">
    <text evidence="1">The sequence shown here is derived from an EMBL/GenBank/DDBJ whole genome shotgun (WGS) entry which is preliminary data.</text>
</comment>
<organism evidence="1 2">
    <name type="scientific">Phytophthora megakarya</name>
    <dbReference type="NCBI Taxonomy" id="4795"/>
    <lineage>
        <taxon>Eukaryota</taxon>
        <taxon>Sar</taxon>
        <taxon>Stramenopiles</taxon>
        <taxon>Oomycota</taxon>
        <taxon>Peronosporomycetes</taxon>
        <taxon>Peronosporales</taxon>
        <taxon>Peronosporaceae</taxon>
        <taxon>Phytophthora</taxon>
    </lineage>
</organism>
<evidence type="ECO:0000313" key="1">
    <source>
        <dbReference type="EMBL" id="OWZ14154.1"/>
    </source>
</evidence>